<evidence type="ECO:0000313" key="2">
    <source>
        <dbReference type="EMBL" id="MYL83150.1"/>
    </source>
</evidence>
<feature type="signal peptide" evidence="1">
    <location>
        <begin position="1"/>
        <end position="21"/>
    </location>
</feature>
<dbReference type="NCBIfam" id="NF033939">
    <property type="entry name" value="DESULF_POR1"/>
    <property type="match status" value="1"/>
</dbReference>
<dbReference type="EMBL" id="WVUD01000011">
    <property type="protein sequence ID" value="MYL83150.1"/>
    <property type="molecule type" value="Genomic_DNA"/>
</dbReference>
<evidence type="ECO:0000256" key="1">
    <source>
        <dbReference type="SAM" id="SignalP"/>
    </source>
</evidence>
<dbReference type="RefSeq" id="WP_160960238.1">
    <property type="nucleotide sequence ID" value="NZ_WVUD01000011.1"/>
</dbReference>
<dbReference type="AlphaFoldDB" id="A0A7C9MF33"/>
<feature type="chain" id="PRO_5028834749" evidence="1">
    <location>
        <begin position="22"/>
        <end position="482"/>
    </location>
</feature>
<sequence length="482" mass="52416">MKRITAALLFCLLVATATAQAATEVKMAGDFRAYGVFFENHNWTSWNAKGTQTEDTFEIWQRWRLRTDFVANEAVKFRLGIRVNDTPWGYGTYTAANPTVSIDVYQAYLAFKWPGSDVEITAGLQPFSMPEAPIFYDSPILAAKGSGDGATNSFAGLVVKAPIVTGVFEPIAGFSRLIDANRTYDITTTQVDDELDIYFLTLPVVLDGFTITPWGLAAVMGKASASAVTAIRNGMVSGGSFVAPNSANNQNGYWWGGLNLAVTVAEPFKFYADGIYGQGAMADRERSSRQGWFIDGGLEYTGFDWATPQLGAWWSSGEDSSLRNGSERIPSMAGYFGLGSSFLYPTSQEFSKNDMGVNPLGSWGLGASLKNISFMEKLTMLGTFTAAWGTNSPAGLRKAVLASSGNGNYLTMGKDLATGEYLIAANANAKYWVYEKTLAFIVEAGWAHYGNPNGSIWNTASRNFTGNVTDAWMTSFGVKYWF</sequence>
<proteinExistence type="predicted"/>
<dbReference type="InterPro" id="IPR059232">
    <property type="entry name" value="Porin_put"/>
</dbReference>
<dbReference type="Proteomes" id="UP000482487">
    <property type="component" value="Unassembled WGS sequence"/>
</dbReference>
<reference evidence="2 3" key="1">
    <citation type="submission" date="2020-01" db="EMBL/GenBank/DDBJ databases">
        <title>Genome sequence of Desulfovibrio aerotolerans DSM 16695(T).</title>
        <authorList>
            <person name="Karnachuk O."/>
            <person name="Avakyan M."/>
            <person name="Mardanov A."/>
            <person name="Kadnikov V."/>
            <person name="Ravin N."/>
        </authorList>
    </citation>
    <scope>NUCLEOTIDE SEQUENCE [LARGE SCALE GENOMIC DNA]</scope>
    <source>
        <strain evidence="2 3">DSM 16695</strain>
    </source>
</reference>
<protein>
    <submittedName>
        <fullName evidence="2">Outer membrane homotrimeric porin</fullName>
    </submittedName>
</protein>
<keyword evidence="3" id="KW-1185">Reference proteome</keyword>
<accession>A0A7C9MF33</accession>
<dbReference type="OrthoDB" id="5440062at2"/>
<organism evidence="2 3">
    <name type="scientific">Solidesulfovibrio aerotolerans</name>
    <dbReference type="NCBI Taxonomy" id="295255"/>
    <lineage>
        <taxon>Bacteria</taxon>
        <taxon>Pseudomonadati</taxon>
        <taxon>Thermodesulfobacteriota</taxon>
        <taxon>Desulfovibrionia</taxon>
        <taxon>Desulfovibrionales</taxon>
        <taxon>Desulfovibrionaceae</taxon>
        <taxon>Solidesulfovibrio</taxon>
    </lineage>
</organism>
<gene>
    <name evidence="2" type="ORF">GTA51_08375</name>
</gene>
<comment type="caution">
    <text evidence="2">The sequence shown here is derived from an EMBL/GenBank/DDBJ whole genome shotgun (WGS) entry which is preliminary data.</text>
</comment>
<keyword evidence="1" id="KW-0732">Signal</keyword>
<evidence type="ECO:0000313" key="3">
    <source>
        <dbReference type="Proteomes" id="UP000482487"/>
    </source>
</evidence>
<name>A0A7C9MF33_9BACT</name>